<dbReference type="SMART" id="SM00487">
    <property type="entry name" value="DEXDc"/>
    <property type="match status" value="1"/>
</dbReference>
<keyword evidence="1" id="KW-0547">Nucleotide-binding</keyword>
<name>Q3A1P8_SYNC1</name>
<feature type="domain" description="Helicase C-terminal" evidence="7">
    <location>
        <begin position="208"/>
        <end position="372"/>
    </location>
</feature>
<dbReference type="Pfam" id="PF00271">
    <property type="entry name" value="Helicase_C"/>
    <property type="match status" value="1"/>
</dbReference>
<evidence type="ECO:0000256" key="1">
    <source>
        <dbReference type="ARBA" id="ARBA00022741"/>
    </source>
</evidence>
<evidence type="ECO:0000256" key="4">
    <source>
        <dbReference type="ARBA" id="ARBA00022840"/>
    </source>
</evidence>
<dbReference type="PROSITE" id="PS51194">
    <property type="entry name" value="HELICASE_CTER"/>
    <property type="match status" value="1"/>
</dbReference>
<dbReference type="STRING" id="338963.Pcar_2470"/>
<evidence type="ECO:0000256" key="3">
    <source>
        <dbReference type="ARBA" id="ARBA00022806"/>
    </source>
</evidence>
<dbReference type="NCBIfam" id="TIGR01970">
    <property type="entry name" value="DEAH_box_HrpB"/>
    <property type="match status" value="1"/>
</dbReference>
<dbReference type="OrthoDB" id="9805617at2"/>
<dbReference type="Gene3D" id="1.20.120.1080">
    <property type="match status" value="1"/>
</dbReference>
<dbReference type="GO" id="GO:0005524">
    <property type="term" value="F:ATP binding"/>
    <property type="evidence" value="ECO:0007669"/>
    <property type="project" value="UniProtKB-KW"/>
</dbReference>
<dbReference type="PIRSF" id="PIRSF005496">
    <property type="entry name" value="ATP_hel_hrpB"/>
    <property type="match status" value="1"/>
</dbReference>
<dbReference type="SMART" id="SM00847">
    <property type="entry name" value="HA2"/>
    <property type="match status" value="1"/>
</dbReference>
<dbReference type="Pfam" id="PF08482">
    <property type="entry name" value="HrpB_C"/>
    <property type="match status" value="1"/>
</dbReference>
<gene>
    <name evidence="8" type="primary">hrpB</name>
    <name evidence="8" type="ordered locus">Pcar_2470</name>
</gene>
<dbReference type="FunFam" id="3.40.50.300:FF:002125">
    <property type="entry name" value="ATP-dependent helicase HrpB"/>
    <property type="match status" value="1"/>
</dbReference>
<dbReference type="GO" id="GO:0016787">
    <property type="term" value="F:hydrolase activity"/>
    <property type="evidence" value="ECO:0007669"/>
    <property type="project" value="UniProtKB-KW"/>
</dbReference>
<dbReference type="GO" id="GO:0004386">
    <property type="term" value="F:helicase activity"/>
    <property type="evidence" value="ECO:0007669"/>
    <property type="project" value="UniProtKB-KW"/>
</dbReference>
<dbReference type="HOGENOM" id="CLU_001832_5_6_7"/>
<dbReference type="InterPro" id="IPR013689">
    <property type="entry name" value="RNA_helicase_ATP-dep_HrpB_C"/>
</dbReference>
<keyword evidence="3 8" id="KW-0347">Helicase</keyword>
<dbReference type="InterPro" id="IPR027417">
    <property type="entry name" value="P-loop_NTPase"/>
</dbReference>
<dbReference type="SUPFAM" id="SSF52540">
    <property type="entry name" value="P-loop containing nucleoside triphosphate hydrolases"/>
    <property type="match status" value="1"/>
</dbReference>
<dbReference type="InterPro" id="IPR010225">
    <property type="entry name" value="HrpB"/>
</dbReference>
<dbReference type="PROSITE" id="PS51192">
    <property type="entry name" value="HELICASE_ATP_BIND_1"/>
    <property type="match status" value="1"/>
</dbReference>
<keyword evidence="2" id="KW-0378">Hydrolase</keyword>
<evidence type="ECO:0000259" key="6">
    <source>
        <dbReference type="PROSITE" id="PS51192"/>
    </source>
</evidence>
<dbReference type="RefSeq" id="WP_011342236.1">
    <property type="nucleotide sequence ID" value="NC_007498.2"/>
</dbReference>
<feature type="domain" description="Helicase ATP-binding" evidence="6">
    <location>
        <begin position="18"/>
        <end position="182"/>
    </location>
</feature>
<dbReference type="CDD" id="cd18791">
    <property type="entry name" value="SF2_C_RHA"/>
    <property type="match status" value="1"/>
</dbReference>
<dbReference type="SMART" id="SM00490">
    <property type="entry name" value="HELICc"/>
    <property type="match status" value="1"/>
</dbReference>
<dbReference type="InterPro" id="IPR014001">
    <property type="entry name" value="Helicase_ATP-bd"/>
</dbReference>
<dbReference type="InterPro" id="IPR007502">
    <property type="entry name" value="Helicase-assoc_dom"/>
</dbReference>
<dbReference type="Gene3D" id="3.40.50.300">
    <property type="entry name" value="P-loop containing nucleotide triphosphate hydrolases"/>
    <property type="match status" value="2"/>
</dbReference>
<dbReference type="InterPro" id="IPR011545">
    <property type="entry name" value="DEAD/DEAH_box_helicase_dom"/>
</dbReference>
<dbReference type="CDD" id="cd17990">
    <property type="entry name" value="DEXHc_HrpB"/>
    <property type="match status" value="1"/>
</dbReference>
<sequence>MISNYGKFPIDSILGDVALALRSNQAAVLQAEPGAGKTTRVPLALLDEPWLAGQRILMLEPRRLAATNAARYMAGCLGEQVGATVGYAIRFDRRTSAATRLEVVTEGILTRRLQADPTLEGVGLVIFDEFHERNLNSDLALALCRDAQLGLREDLKLLVMSATLDGEPVARLLGDAPLLRCPGRCHPVEVTYLPREPQGPLAEVVARAVRRAARETEGDMLVFLPGAGEILRCRDLLLREPVVDDPQINVLYGDLPFAEQERALRPGPRRKVVLATNIAETSLTIEGVRVVIDSGFMRQSRFDAGSGLPRLVSVRITAANADQRAGRAGRLGPGRCYRLWTEATHGGLLPFAAPEIRSADLTLLALELARWGVPDAMSLCWLDAPPAGALSAARALLRQLGALDARQRLTRLGQAMAELPAHPRIAALLVAGRGNPLAPWACDLAALLEERDLLRGNRRASHATDSDLLERLDILQAWRTKASLPEGVDASACRTVDRAARAWRRRSRLEQGAQTAMPDADSIGGLLLAAYPDRLARQREVGSKRYVLANGQGGCLSPRSGLRGTEYLVAVHVSGGRTGDAFIHQASSVGLASIESFYAERLGWQRRVFWDAAQQRIVAREERSLGALLLASRPVEASGDEMHQALLEGIRQLGLDALPWEDEARQLQYRVAVMAEAYAEQSWPDLSDDALRESLAEWLSPFVAGMRRAADLKRLDLVEVLRSRLDWSHLRLLDTEVPTHLAVPSGHRVRLTYQQNGPPILAVKLQELFGLADTPSVAGGRVAVQLHLLSPARRPLAVTQDLRHFWDHVYPEVRREMAGRYPKHPWPDDPWRAIPTRSTKRKKP</sequence>
<dbReference type="PANTHER" id="PTHR43519:SF1">
    <property type="entry name" value="ATP-DEPENDENT RNA HELICASE HRPB"/>
    <property type="match status" value="1"/>
</dbReference>
<dbReference type="Pfam" id="PF00270">
    <property type="entry name" value="DEAD"/>
    <property type="match status" value="1"/>
</dbReference>
<protein>
    <submittedName>
        <fullName evidence="8">ATP-dependent helicase HrpB</fullName>
    </submittedName>
</protein>
<keyword evidence="9" id="KW-1185">Reference proteome</keyword>
<dbReference type="InterPro" id="IPR001650">
    <property type="entry name" value="Helicase_C-like"/>
</dbReference>
<evidence type="ECO:0000313" key="9">
    <source>
        <dbReference type="Proteomes" id="UP000002534"/>
    </source>
</evidence>
<dbReference type="EMBL" id="CP000142">
    <property type="protein sequence ID" value="ABA89709.1"/>
    <property type="molecule type" value="Genomic_DNA"/>
</dbReference>
<evidence type="ECO:0000313" key="8">
    <source>
        <dbReference type="EMBL" id="ABA89709.1"/>
    </source>
</evidence>
<organism evidence="8 9">
    <name type="scientific">Syntrophotalea carbinolica (strain DSM 2380 / NBRC 103641 / GraBd1)</name>
    <name type="common">Pelobacter carbinolicus</name>
    <dbReference type="NCBI Taxonomy" id="338963"/>
    <lineage>
        <taxon>Bacteria</taxon>
        <taxon>Pseudomonadati</taxon>
        <taxon>Thermodesulfobacteriota</taxon>
        <taxon>Desulfuromonadia</taxon>
        <taxon>Desulfuromonadales</taxon>
        <taxon>Syntrophotaleaceae</taxon>
        <taxon>Syntrophotalea</taxon>
    </lineage>
</organism>
<dbReference type="GO" id="GO:0003676">
    <property type="term" value="F:nucleic acid binding"/>
    <property type="evidence" value="ECO:0007669"/>
    <property type="project" value="InterPro"/>
</dbReference>
<dbReference type="Proteomes" id="UP000002534">
    <property type="component" value="Chromosome"/>
</dbReference>
<dbReference type="AlphaFoldDB" id="Q3A1P8"/>
<keyword evidence="4" id="KW-0067">ATP-binding</keyword>
<dbReference type="KEGG" id="pca:Pcar_2470"/>
<feature type="region of interest" description="Disordered" evidence="5">
    <location>
        <begin position="819"/>
        <end position="844"/>
    </location>
</feature>
<evidence type="ECO:0000256" key="5">
    <source>
        <dbReference type="SAM" id="MobiDB-lite"/>
    </source>
</evidence>
<evidence type="ECO:0000256" key="2">
    <source>
        <dbReference type="ARBA" id="ARBA00022801"/>
    </source>
</evidence>
<reference evidence="8 9" key="2">
    <citation type="journal article" date="2012" name="BMC Genomics">
        <title>The genome of Pelobacter carbinolicus reveals surprising metabolic capabilities and physiological features.</title>
        <authorList>
            <person name="Aklujkar M."/>
            <person name="Haveman S.A."/>
            <person name="Didonato R.Jr."/>
            <person name="Chertkov O."/>
            <person name="Han C.S."/>
            <person name="Land M.L."/>
            <person name="Brown P."/>
            <person name="Lovley D.R."/>
        </authorList>
    </citation>
    <scope>NUCLEOTIDE SEQUENCE [LARGE SCALE GENOMIC DNA]</scope>
    <source>
        <strain evidence="9">DSM 2380 / NBRC 103641 / GraBd1</strain>
    </source>
</reference>
<dbReference type="InterPro" id="IPR049614">
    <property type="entry name" value="HrpB_DEXH"/>
</dbReference>
<proteinExistence type="predicted"/>
<accession>Q3A1P8</accession>
<dbReference type="InterPro" id="IPR048333">
    <property type="entry name" value="HA2_WH"/>
</dbReference>
<dbReference type="eggNOG" id="COG1643">
    <property type="taxonomic scope" value="Bacteria"/>
</dbReference>
<dbReference type="Pfam" id="PF04408">
    <property type="entry name" value="WHD_HA2"/>
    <property type="match status" value="1"/>
</dbReference>
<reference evidence="9" key="1">
    <citation type="submission" date="2005-10" db="EMBL/GenBank/DDBJ databases">
        <title>Complete sequence of Pelobacter carbinolicus DSM 2380.</title>
        <authorList>
            <person name="Copeland A."/>
            <person name="Lucas S."/>
            <person name="Lapidus A."/>
            <person name="Barry K."/>
            <person name="Detter J.C."/>
            <person name="Glavina T."/>
            <person name="Hammon N."/>
            <person name="Israni S."/>
            <person name="Pitluck S."/>
            <person name="Chertkov O."/>
            <person name="Schmutz J."/>
            <person name="Larimer F."/>
            <person name="Land M."/>
            <person name="Kyrpides N."/>
            <person name="Ivanova N."/>
            <person name="Richardson P."/>
        </authorList>
    </citation>
    <scope>NUCLEOTIDE SEQUENCE [LARGE SCALE GENOMIC DNA]</scope>
    <source>
        <strain evidence="9">DSM 2380 / NBRC 103641 / GraBd1</strain>
    </source>
</reference>
<evidence type="ECO:0000259" key="7">
    <source>
        <dbReference type="PROSITE" id="PS51194"/>
    </source>
</evidence>
<dbReference type="PANTHER" id="PTHR43519">
    <property type="entry name" value="ATP-DEPENDENT RNA HELICASE HRPB"/>
    <property type="match status" value="1"/>
</dbReference>